<evidence type="ECO:0000313" key="4">
    <source>
        <dbReference type="Proteomes" id="UP001501410"/>
    </source>
</evidence>
<dbReference type="Gene3D" id="2.160.20.10">
    <property type="entry name" value="Single-stranded right-handed beta-helix, Pectin lyase-like"/>
    <property type="match status" value="1"/>
</dbReference>
<reference evidence="4" key="1">
    <citation type="journal article" date="2019" name="Int. J. Syst. Evol. Microbiol.">
        <title>The Global Catalogue of Microorganisms (GCM) 10K type strain sequencing project: providing services to taxonomists for standard genome sequencing and annotation.</title>
        <authorList>
            <consortium name="The Broad Institute Genomics Platform"/>
            <consortium name="The Broad Institute Genome Sequencing Center for Infectious Disease"/>
            <person name="Wu L."/>
            <person name="Ma J."/>
        </authorList>
    </citation>
    <scope>NUCLEOTIDE SEQUENCE [LARGE SCALE GENOMIC DNA]</scope>
    <source>
        <strain evidence="4">JCM 31921</strain>
    </source>
</reference>
<comment type="caution">
    <text evidence="3">The sequence shown here is derived from an EMBL/GenBank/DDBJ whole genome shotgun (WGS) entry which is preliminary data.</text>
</comment>
<proteinExistence type="predicted"/>
<keyword evidence="1" id="KW-0732">Signal</keyword>
<evidence type="ECO:0000313" key="3">
    <source>
        <dbReference type="EMBL" id="GAA4450802.1"/>
    </source>
</evidence>
<dbReference type="InterPro" id="IPR006626">
    <property type="entry name" value="PbH1"/>
</dbReference>
<dbReference type="Proteomes" id="UP001501410">
    <property type="component" value="Unassembled WGS sequence"/>
</dbReference>
<dbReference type="InterPro" id="IPR026444">
    <property type="entry name" value="Secre_tail"/>
</dbReference>
<accession>A0ABP8MIA0</accession>
<dbReference type="EMBL" id="BAABEZ010000004">
    <property type="protein sequence ID" value="GAA4450802.1"/>
    <property type="molecule type" value="Genomic_DNA"/>
</dbReference>
<feature type="domain" description="Secretion system C-terminal sorting" evidence="2">
    <location>
        <begin position="1135"/>
        <end position="1194"/>
    </location>
</feature>
<dbReference type="SMART" id="SM00710">
    <property type="entry name" value="PbH1"/>
    <property type="match status" value="6"/>
</dbReference>
<feature type="chain" id="PRO_5045432875" description="Secretion system C-terminal sorting domain-containing protein" evidence="1">
    <location>
        <begin position="25"/>
        <end position="1204"/>
    </location>
</feature>
<keyword evidence="4" id="KW-1185">Reference proteome</keyword>
<dbReference type="InterPro" id="IPR012334">
    <property type="entry name" value="Pectin_lyas_fold"/>
</dbReference>
<gene>
    <name evidence="3" type="ORF">GCM10023092_07340</name>
</gene>
<dbReference type="InterPro" id="IPR013783">
    <property type="entry name" value="Ig-like_fold"/>
</dbReference>
<dbReference type="Pfam" id="PF18962">
    <property type="entry name" value="Por_Secre_tail"/>
    <property type="match status" value="1"/>
</dbReference>
<dbReference type="Gene3D" id="2.60.40.10">
    <property type="entry name" value="Immunoglobulins"/>
    <property type="match status" value="1"/>
</dbReference>
<protein>
    <recommendedName>
        <fullName evidence="2">Secretion system C-terminal sorting domain-containing protein</fullName>
    </recommendedName>
</protein>
<evidence type="ECO:0000256" key="1">
    <source>
        <dbReference type="SAM" id="SignalP"/>
    </source>
</evidence>
<feature type="signal peptide" evidence="1">
    <location>
        <begin position="1"/>
        <end position="24"/>
    </location>
</feature>
<sequence length="1204" mass="128257">MNSMKRIFTSILLLLAAFSSRATSFSGIYYIPGSYNTLTDFLTDFNSNSTVIAGTVLVNITQDQSAPSGGWIAGSVFVNPLMVAPFSITFDGKGHLFTANSGTGGHDAILTVQGLDNVTFQNMNLVENSLNTTATSRMEHGFSIVKLTNNDGCKGVSIIDCEITLNNANTTAASGVSHYGAAGVFVGNCTYLSTAALAPTLEDGTHNVVYLLRDTMHNVNYGFYGYGNPVAADGSAFNDKNITVQESRITNFTHDGVYLSYFNNDNIAKNYINNTDDGGTAPVTNYLYGIRYLNPNSALQTNTNWTCSDNNINLTINSAGTYAATGILTQLYGTGTTDIKNDTVQLTSSGTSAQLFGIFSQNNNGTQNIKSNVIQNFSTQTTNAQAIIGIFGGGYAVSTTYSGLGLSSAIYPTSNTIDGNTIQNFNVSSGTSNLTRIFAIEDDNFTTAPSIITNNKISKINANANSYQMVGYGTLYVWPTAVARTATVTGNVIDGMTVSAATNTTPLVGFSPACTYPSGSVGNAITFSKNKVSNINGGASVVNAYRLEYAVAATINADTVNNITVEGSNVFGVSSGNSGYSPATVTITKSKFTNIKCNSTTGGWSAIGVYPIYGTTATLTTFNFTNNLIQNVISADAAGLAVALYTASGAATYNINTNMISDVIAASNTTNYSSSMGMYLANTGTDNIYYNTINMATTAKTGYGATGILYNTAGTNKIQNNIIRVNVTAGATNNTVAMRGSAGVAKSAPSTSAYGSASNIYYVPKGSNNFLYAEGGSSVVNGYAQSGLTPDATKNIVNDTFFNSECGRSSFHKFMQTASSKRDTNTFTEDNLTGSGGVYTPTGISYAESRATDNSIALDFFTVSRPFGSSDIGAAEFAGSTIPSMNITIVSSTGFDTACTGNLPVLRATHPSYFSHTSYQWYLDTVTRPIPGATDTFVSVGTTGGKYYIYIYDSVTGCTYVSNPFRMTVVPPPTSMITYYDSLNFCQSSAVVVQANKGYRFSYRWMRNGSYLPGETDDHLVIDKSGTYQVEINTPLGCPSVSPGIVVTVYPLPTPVIYYVRDRVLGVTQKFYTYQWYRNNVKIPGSDATNALYYVLDDAAYSVEVTDSNGCTAKSEVYLYSLAVNEHAMQSSVKVFPNPVTDVLHITADVPVSVSLTDITGRMIIGKAAVNTMDMSQLSEGIYLLNIYDSEDKLIRVEKVNRVR</sequence>
<evidence type="ECO:0000259" key="2">
    <source>
        <dbReference type="Pfam" id="PF18962"/>
    </source>
</evidence>
<organism evidence="3 4">
    <name type="scientific">Rurimicrobium arvi</name>
    <dbReference type="NCBI Taxonomy" id="2049916"/>
    <lineage>
        <taxon>Bacteria</taxon>
        <taxon>Pseudomonadati</taxon>
        <taxon>Bacteroidota</taxon>
        <taxon>Chitinophagia</taxon>
        <taxon>Chitinophagales</taxon>
        <taxon>Chitinophagaceae</taxon>
        <taxon>Rurimicrobium</taxon>
    </lineage>
</organism>
<name>A0ABP8MIA0_9BACT</name>